<keyword evidence="3" id="KW-0418">Kinase</keyword>
<dbReference type="PANTHER" id="PTHR43190">
    <property type="entry name" value="N-ACETYL-D-GLUCOSAMINE KINASE"/>
    <property type="match status" value="1"/>
</dbReference>
<evidence type="ECO:0000259" key="2">
    <source>
        <dbReference type="Pfam" id="PF01869"/>
    </source>
</evidence>
<evidence type="ECO:0000313" key="3">
    <source>
        <dbReference type="EMBL" id="MBB6036791.1"/>
    </source>
</evidence>
<feature type="domain" description="ATPase BadF/BadG/BcrA/BcrD type" evidence="2">
    <location>
        <begin position="5"/>
        <end position="295"/>
    </location>
</feature>
<sequence>MELVLGVDAGGTATRAVAATRAGHVVGRGAAGPGNPIAVGNHAAADALATAVGEALSGQDASLVTSAAVALAGAARLEDPTAVAVYASRWSALGLTCDMPVVPDVITAFTAATPSPDGTVLIAGTGAVAARITSWRVTRTADGHGWLLGDEGSGLWLGLTAVRRVARIWTRATFEPRALPAIVGLVAAHADAPTADALVDWAHQVPRSRIAALAPAVCASADDGDPDCRAIVAEAATRLLATLDELGSPPGPVVLAGGLLTADTAVRRALLEALARRRTPTLTGHDAAIGAAWLAARATGDPDGGRGLHAALLTPPAAPPPTSPR</sequence>
<dbReference type="AlphaFoldDB" id="A0A841FHI0"/>
<dbReference type="GO" id="GO:0016301">
    <property type="term" value="F:kinase activity"/>
    <property type="evidence" value="ECO:0007669"/>
    <property type="project" value="UniProtKB-KW"/>
</dbReference>
<keyword evidence="4" id="KW-1185">Reference proteome</keyword>
<evidence type="ECO:0000256" key="1">
    <source>
        <dbReference type="SAM" id="MobiDB-lite"/>
    </source>
</evidence>
<dbReference type="InterPro" id="IPR052519">
    <property type="entry name" value="Euk-type_GlcNAc_Kinase"/>
</dbReference>
<accession>A0A841FHI0</accession>
<feature type="compositionally biased region" description="Pro residues" evidence="1">
    <location>
        <begin position="316"/>
        <end position="325"/>
    </location>
</feature>
<feature type="region of interest" description="Disordered" evidence="1">
    <location>
        <begin position="305"/>
        <end position="325"/>
    </location>
</feature>
<dbReference type="PANTHER" id="PTHR43190:SF3">
    <property type="entry name" value="N-ACETYL-D-GLUCOSAMINE KINASE"/>
    <property type="match status" value="1"/>
</dbReference>
<dbReference type="EMBL" id="JACHGT010000010">
    <property type="protein sequence ID" value="MBB6036791.1"/>
    <property type="molecule type" value="Genomic_DNA"/>
</dbReference>
<comment type="caution">
    <text evidence="3">The sequence shown here is derived from an EMBL/GenBank/DDBJ whole genome shotgun (WGS) entry which is preliminary data.</text>
</comment>
<reference evidence="3 4" key="1">
    <citation type="submission" date="2020-08" db="EMBL/GenBank/DDBJ databases">
        <title>Genomic Encyclopedia of Type Strains, Phase IV (KMG-IV): sequencing the most valuable type-strain genomes for metagenomic binning, comparative biology and taxonomic classification.</title>
        <authorList>
            <person name="Goeker M."/>
        </authorList>
    </citation>
    <scope>NUCLEOTIDE SEQUENCE [LARGE SCALE GENOMIC DNA]</scope>
    <source>
        <strain evidence="3 4">YIM 65646</strain>
    </source>
</reference>
<name>A0A841FHI0_9ACTN</name>
<keyword evidence="3" id="KW-0808">Transferase</keyword>
<dbReference type="RefSeq" id="WP_184789632.1">
    <property type="nucleotide sequence ID" value="NZ_BONT01000058.1"/>
</dbReference>
<dbReference type="Proteomes" id="UP000548476">
    <property type="component" value="Unassembled WGS sequence"/>
</dbReference>
<organism evidence="3 4">
    <name type="scientific">Phytomonospora endophytica</name>
    <dbReference type="NCBI Taxonomy" id="714109"/>
    <lineage>
        <taxon>Bacteria</taxon>
        <taxon>Bacillati</taxon>
        <taxon>Actinomycetota</taxon>
        <taxon>Actinomycetes</taxon>
        <taxon>Micromonosporales</taxon>
        <taxon>Micromonosporaceae</taxon>
        <taxon>Phytomonospora</taxon>
    </lineage>
</organism>
<dbReference type="Gene3D" id="3.30.420.40">
    <property type="match status" value="2"/>
</dbReference>
<protein>
    <submittedName>
        <fullName evidence="3">N-acetylglucosamine kinase-like BadF-type ATPase</fullName>
    </submittedName>
</protein>
<dbReference type="Pfam" id="PF01869">
    <property type="entry name" value="BcrAD_BadFG"/>
    <property type="match status" value="1"/>
</dbReference>
<dbReference type="InterPro" id="IPR002731">
    <property type="entry name" value="ATPase_BadF"/>
</dbReference>
<proteinExistence type="predicted"/>
<evidence type="ECO:0000313" key="4">
    <source>
        <dbReference type="Proteomes" id="UP000548476"/>
    </source>
</evidence>
<dbReference type="InterPro" id="IPR043129">
    <property type="entry name" value="ATPase_NBD"/>
</dbReference>
<dbReference type="SUPFAM" id="SSF53067">
    <property type="entry name" value="Actin-like ATPase domain"/>
    <property type="match status" value="2"/>
</dbReference>
<gene>
    <name evidence="3" type="ORF">HNR73_004664</name>
</gene>